<dbReference type="InterPro" id="IPR012337">
    <property type="entry name" value="RNaseH-like_sf"/>
</dbReference>
<organism evidence="4 5">
    <name type="scientific">Gordonia phage Untouchable</name>
    <dbReference type="NCBI Taxonomy" id="2656542"/>
    <lineage>
        <taxon>Viruses</taxon>
        <taxon>Duplodnaviria</taxon>
        <taxon>Heunggongvirae</taxon>
        <taxon>Uroviricota</taxon>
        <taxon>Caudoviricetes</taxon>
        <taxon>Deejayvirinae</taxon>
        <taxon>Kenoshavirus</taxon>
        <taxon>Kenoshavirus untouchable</taxon>
    </lineage>
</organism>
<dbReference type="Gene3D" id="3.40.50.300">
    <property type="entry name" value="P-loop containing nucleotide triphosphate hydrolases"/>
    <property type="match status" value="1"/>
</dbReference>
<keyword evidence="1" id="KW-0540">Nuclease</keyword>
<dbReference type="KEGG" id="vg:55624407"/>
<dbReference type="InterPro" id="IPR023211">
    <property type="entry name" value="DNA_pol_palm_dom_sf"/>
</dbReference>
<keyword evidence="5" id="KW-1185">Reference proteome</keyword>
<dbReference type="GO" id="GO:0004518">
    <property type="term" value="F:nuclease activity"/>
    <property type="evidence" value="ECO:0007669"/>
    <property type="project" value="UniProtKB-KW"/>
</dbReference>
<sequence length="1304" mass="148224">MDFYAIGVRTIEKGANKGLKEVYPDYLVKRSKDLMVRGRAFYAIWDEKAGLWSTDEYDIQRLMDEELNARADELEAEDGVRPIVRSLSSFGTNSWAQFRKYLQNISDHSHQLDDHITFADTPVKKTDYVSKRVPYALQPGDHSAWDALLDKLYFPEERAKIEWAIGAVVSGDSKKIQKFLVLYGSAGTGKSTILNVIQKMFQGYTTTFEAKALGMSSGAFATEVFKDNPLVAIQHDGDLSKIEDNTRLNSIISHEEMTMNEKYKPSYTARVNAFLFMGTNQPVKISDAKSGIIRRLIDVKPSGLVFTPNEYHNLVAKVEFEIGAIAHHCLQVYREMGKNAYSHYRPKDMMMQTNVFVNYVEDQFDLFKEQDGTTLKQAYALYKEYCDNTGIERPLPQYKFREELRNYFDHFEDRGIQEGKTVRSVYSGFQTDKFNTLQHSDVKDIVSKLVLDQSKSLLDDLFKDQPAQLSRVAPDGSEIPEKYWSDKERYISGELKKPKPSQVCSTTLKDLDTSKVHFVKVPDNHIVIDFDLVGDDGEKSLDLNLEAASKWPATYAETSKSGKGVHLHYDYTGADIELLDQNYADGIEVKVYSGDSSLRRRVTRCNNVPVAPISSGLPLKEKKVLSTNTIQSEKGLRDLVERNLRKEIHPGTKPSIDFIKKILDDAHREGLEYDLTDMRPRILAFANNSSNQPLICLKTVQQMKFASDLLSESNKLAEGPNDIRPENSSKTDDRIAFFDIEVYPNLFLVCWKFEGEGASVVKMLNPKAEDIEALFKLKLVGFNNRRYDNHILYAAFMGYSIEELYKLSQKMIAENNRAALFGEAYNLSYADIFDFSSKKQGLKKFMIELGITKQEMEIPWDQPVSPDKVDKVIEYCVNDVLGTEAVFNARKQDFVARQILADLSGLTVNETTQKHTAKIIFGNDRQPQKKFKYTDLSERFPGYKFEAGKSSYKGEDPSEGGYVYAQPGMYQNVAVLDVASMHPTSIIELNLFGDDYTPNFKDLLDARIAIKRGEYDRAKKMLDGKLTPYLKDEGDAKDLSYALKIVINIVYGLTSAKFENAFRDVRNRDNIVAKRGALFMIDLKEFVESKGFEVAHIKTDSIKIPNATPEIIKEVTDFGASYGYDFEHEATYDSFCLVNDAVYIARKGEDWEAIGAQFKHPYVFKKLFSKEEITFNDLCETKNVTQGAIYLDLNYEDKENPTKIEDMQFIGKIGRFVPVDPGNGGGVLYRVKDDKAYAVTGTRGYLWVEAHIAEQLPESAVDFSYFDELADKAFEQIEFYGPFVDLLSKKQLRSFESSQLAKAA</sequence>
<evidence type="ECO:0000256" key="1">
    <source>
        <dbReference type="ARBA" id="ARBA00022722"/>
    </source>
</evidence>
<dbReference type="RefSeq" id="YP_009853722.1">
    <property type="nucleotide sequence ID" value="NC_048823.1"/>
</dbReference>
<dbReference type="InterPro" id="IPR045455">
    <property type="entry name" value="NrS-1_pol-like_helicase"/>
</dbReference>
<dbReference type="SUPFAM" id="SSF56672">
    <property type="entry name" value="DNA/RNA polymerases"/>
    <property type="match status" value="1"/>
</dbReference>
<evidence type="ECO:0000256" key="2">
    <source>
        <dbReference type="ARBA" id="ARBA00022801"/>
    </source>
</evidence>
<dbReference type="InterPro" id="IPR027417">
    <property type="entry name" value="P-loop_NTPase"/>
</dbReference>
<dbReference type="GO" id="GO:0016787">
    <property type="term" value="F:hydrolase activity"/>
    <property type="evidence" value="ECO:0007669"/>
    <property type="project" value="UniProtKB-KW"/>
</dbReference>
<dbReference type="EMBL" id="MN585982">
    <property type="protein sequence ID" value="QGJ89107.1"/>
    <property type="molecule type" value="Genomic_DNA"/>
</dbReference>
<gene>
    <name evidence="4" type="primary">63</name>
    <name evidence="4" type="ORF">PBI_UNTOUCHABLE_63</name>
</gene>
<reference evidence="4 5" key="1">
    <citation type="submission" date="2019-10" db="EMBL/GenBank/DDBJ databases">
        <authorList>
            <person name="Divens A.M."/>
            <person name="Fryberger R.B."/>
            <person name="Garlena R.A."/>
            <person name="Russell D.A."/>
            <person name="Pope W.H."/>
            <person name="Jacobs-Sera D."/>
            <person name="Hatfull G.F."/>
        </authorList>
    </citation>
    <scope>NUCLEOTIDE SEQUENCE [LARGE SCALE GENOMIC DNA]</scope>
</reference>
<keyword evidence="2" id="KW-0378">Hydrolase</keyword>
<dbReference type="SUPFAM" id="SSF53098">
    <property type="entry name" value="Ribonuclease H-like"/>
    <property type="match status" value="1"/>
</dbReference>
<name>A0A649V9S5_9CAUD</name>
<feature type="domain" description="NrS-1 polymerase-like helicase" evidence="3">
    <location>
        <begin position="182"/>
        <end position="295"/>
    </location>
</feature>
<proteinExistence type="predicted"/>
<dbReference type="InterPro" id="IPR043502">
    <property type="entry name" value="DNA/RNA_pol_sf"/>
</dbReference>
<evidence type="ECO:0000313" key="5">
    <source>
        <dbReference type="Proteomes" id="UP000423529"/>
    </source>
</evidence>
<accession>A0A649V9S5</accession>
<dbReference type="Proteomes" id="UP000423529">
    <property type="component" value="Segment"/>
</dbReference>
<evidence type="ECO:0000259" key="3">
    <source>
        <dbReference type="Pfam" id="PF19263"/>
    </source>
</evidence>
<dbReference type="GeneID" id="55624407"/>
<dbReference type="Pfam" id="PF19263">
    <property type="entry name" value="DUF5906"/>
    <property type="match status" value="1"/>
</dbReference>
<protein>
    <submittedName>
        <fullName evidence="4">DNA primase/polymerase</fullName>
    </submittedName>
</protein>
<dbReference type="Gene3D" id="3.90.1600.10">
    <property type="entry name" value="Palm domain of DNA polymerase"/>
    <property type="match status" value="1"/>
</dbReference>
<dbReference type="SUPFAM" id="SSF52540">
    <property type="entry name" value="P-loop containing nucleoside triphosphate hydrolases"/>
    <property type="match status" value="1"/>
</dbReference>
<evidence type="ECO:0000313" key="4">
    <source>
        <dbReference type="EMBL" id="QGJ89107.1"/>
    </source>
</evidence>